<keyword evidence="3" id="KW-1185">Reference proteome</keyword>
<evidence type="ECO:0000313" key="2">
    <source>
        <dbReference type="EMBL" id="TNV73405.1"/>
    </source>
</evidence>
<dbReference type="Proteomes" id="UP000785679">
    <property type="component" value="Unassembled WGS sequence"/>
</dbReference>
<comment type="caution">
    <text evidence="2">The sequence shown here is derived from an EMBL/GenBank/DDBJ whole genome shotgun (WGS) entry which is preliminary data.</text>
</comment>
<protein>
    <submittedName>
        <fullName evidence="2">Uncharacterized protein</fullName>
    </submittedName>
</protein>
<dbReference type="AlphaFoldDB" id="A0A8J8NFI3"/>
<name>A0A8J8NFI3_HALGN</name>
<evidence type="ECO:0000256" key="1">
    <source>
        <dbReference type="SAM" id="MobiDB-lite"/>
    </source>
</evidence>
<feature type="region of interest" description="Disordered" evidence="1">
    <location>
        <begin position="34"/>
        <end position="65"/>
    </location>
</feature>
<accession>A0A8J8NFI3</accession>
<proteinExistence type="predicted"/>
<organism evidence="2 3">
    <name type="scientific">Halteria grandinella</name>
    <dbReference type="NCBI Taxonomy" id="5974"/>
    <lineage>
        <taxon>Eukaryota</taxon>
        <taxon>Sar</taxon>
        <taxon>Alveolata</taxon>
        <taxon>Ciliophora</taxon>
        <taxon>Intramacronucleata</taxon>
        <taxon>Spirotrichea</taxon>
        <taxon>Stichotrichia</taxon>
        <taxon>Sporadotrichida</taxon>
        <taxon>Halteriidae</taxon>
        <taxon>Halteria</taxon>
    </lineage>
</organism>
<evidence type="ECO:0000313" key="3">
    <source>
        <dbReference type="Proteomes" id="UP000785679"/>
    </source>
</evidence>
<reference evidence="2" key="1">
    <citation type="submission" date="2019-06" db="EMBL/GenBank/DDBJ databases">
        <authorList>
            <person name="Zheng W."/>
        </authorList>
    </citation>
    <scope>NUCLEOTIDE SEQUENCE</scope>
    <source>
        <strain evidence="2">QDHG01</strain>
    </source>
</reference>
<feature type="compositionally biased region" description="Polar residues" evidence="1">
    <location>
        <begin position="36"/>
        <end position="51"/>
    </location>
</feature>
<sequence>MLSKRNSSVYKHGNLNGKISTDIYLSNVLNAEEIGSNGSSSQESRYLSTRNGGRPHQKSEFQSKLSQYKEESLQMVLDRSVETTAQLLKNNGMLVQDQSTLLSKQQSQESLDLGDSRRTSFSDFYELNEMVVDEHGKQIPKNFRGKQKVLAQNLTKGEIKKKIEAKQRIEFTTHTQVDDIIKHRYQVGRDQVSKVSQKILAFKEIKHPLAEKLTKRRDTSGSLKRQTQSNAPDNMHSMRILLKKVKRNLLIGEQQSLSKTIQQFNPTSLERNTIIESSPSKCLYKTYQYDFDENEKLTYQTLQVKMGSRLSQRKQSSIHEYETPKFQDPPDIVSQNYTLLPTDKLIQGMQLEKHKIRLSTKKQKLYSQSTQETQRAVVKPKPQNVTQPKMVEAWDFEEMQLLLKTLREQILKKRYKDFHKDLNALKNLKQIIYEDPLLGQSSFGSALLSKEQRQAFGKILKPIQLRVLQD</sequence>
<dbReference type="OrthoDB" id="10686665at2759"/>
<gene>
    <name evidence="2" type="ORF">FGO68_gene6897</name>
</gene>
<dbReference type="EMBL" id="RRYP01018948">
    <property type="protein sequence ID" value="TNV73405.1"/>
    <property type="molecule type" value="Genomic_DNA"/>
</dbReference>